<gene>
    <name evidence="1" type="ORF">DWV29_11930</name>
</gene>
<protein>
    <submittedName>
        <fullName evidence="1">Uncharacterized protein</fullName>
    </submittedName>
</protein>
<dbReference type="AlphaFoldDB" id="A0A413FFD4"/>
<name>A0A413FFD4_9FIRM</name>
<comment type="caution">
    <text evidence="1">The sequence shown here is derived from an EMBL/GenBank/DDBJ whole genome shotgun (WGS) entry which is preliminary data.</text>
</comment>
<dbReference type="OrthoDB" id="2060337at2"/>
<proteinExistence type="predicted"/>
<organism evidence="1 2">
    <name type="scientific">Enterocloster asparagiformis</name>
    <dbReference type="NCBI Taxonomy" id="333367"/>
    <lineage>
        <taxon>Bacteria</taxon>
        <taxon>Bacillati</taxon>
        <taxon>Bacillota</taxon>
        <taxon>Clostridia</taxon>
        <taxon>Lachnospirales</taxon>
        <taxon>Lachnospiraceae</taxon>
        <taxon>Enterocloster</taxon>
    </lineage>
</organism>
<accession>A0A413FFD4</accession>
<sequence>MGKIFEKIVGWTGQWGKRYNGLAVYPKPTAGGANMQNLLNFLISIMASVAGNYISKWLNRDKKDS</sequence>
<evidence type="ECO:0000313" key="1">
    <source>
        <dbReference type="EMBL" id="RGX29236.1"/>
    </source>
</evidence>
<reference evidence="1 2" key="1">
    <citation type="submission" date="2018-08" db="EMBL/GenBank/DDBJ databases">
        <title>A genome reference for cultivated species of the human gut microbiota.</title>
        <authorList>
            <person name="Zou Y."/>
            <person name="Xue W."/>
            <person name="Luo G."/>
        </authorList>
    </citation>
    <scope>NUCLEOTIDE SEQUENCE [LARGE SCALE GENOMIC DNA]</scope>
    <source>
        <strain evidence="1 2">AF04-15</strain>
    </source>
</reference>
<dbReference type="EMBL" id="QSBM01000008">
    <property type="protein sequence ID" value="RGX29236.1"/>
    <property type="molecule type" value="Genomic_DNA"/>
</dbReference>
<dbReference type="Proteomes" id="UP000283880">
    <property type="component" value="Unassembled WGS sequence"/>
</dbReference>
<evidence type="ECO:0000313" key="2">
    <source>
        <dbReference type="Proteomes" id="UP000283880"/>
    </source>
</evidence>